<dbReference type="SUPFAM" id="SSF102114">
    <property type="entry name" value="Radical SAM enzymes"/>
    <property type="match status" value="1"/>
</dbReference>
<dbReference type="InterPro" id="IPR013785">
    <property type="entry name" value="Aldolase_TIM"/>
</dbReference>
<dbReference type="InterPro" id="IPR007197">
    <property type="entry name" value="rSAM"/>
</dbReference>
<proteinExistence type="predicted"/>
<accession>A0A7V5CU64</accession>
<sequence>MMPMPVRRTLRRWNRLYRETRVVAQALREKDHPVFAHVVVTRRCNLACTYCSEFDDHSQPVPTEELLKRIDKLAALGTTTVTITGGETLLHPELELVIARIRSYRMIAVMITNGYLLSVDRIKSLNKAGLDRMQISIDNIEPDDVSMKSLRILDLRLRWLAEHAEFPVHIHSVVGAGTSKPADVIQIQSRARQLGHLSTAGIVHDATGHILPIDEESRRVLKQVEGSTKSAFSFARHNPWRAKLLAGKPNDWHCPAGGRHLYICEFGLVHYCMSQRGYPAIPLEKYTLEDCIREAKKPKACAPYCTIFCVHRIAWVDRLRENPSQALTELFPPQEGSDQPAIPAPVRALTALFAAPKPGSKPSGATLAFRKAAMRLLKIS</sequence>
<keyword evidence="2" id="KW-0949">S-adenosyl-L-methionine</keyword>
<protein>
    <submittedName>
        <fullName evidence="7">Radical SAM protein</fullName>
    </submittedName>
</protein>
<dbReference type="PANTHER" id="PTHR11228:SF7">
    <property type="entry name" value="PQQA PEPTIDE CYCLASE"/>
    <property type="match status" value="1"/>
</dbReference>
<keyword evidence="3" id="KW-0479">Metal-binding</keyword>
<dbReference type="SMART" id="SM00729">
    <property type="entry name" value="Elp3"/>
    <property type="match status" value="1"/>
</dbReference>
<dbReference type="InterPro" id="IPR058240">
    <property type="entry name" value="rSAM_sf"/>
</dbReference>
<dbReference type="InterPro" id="IPR050377">
    <property type="entry name" value="Radical_SAM_PqqE_MftC-like"/>
</dbReference>
<dbReference type="CDD" id="cd01335">
    <property type="entry name" value="Radical_SAM"/>
    <property type="match status" value="1"/>
</dbReference>
<reference evidence="7" key="1">
    <citation type="journal article" date="2020" name="mSystems">
        <title>Genome- and Community-Level Interaction Insights into Carbon Utilization and Element Cycling Functions of Hydrothermarchaeota in Hydrothermal Sediment.</title>
        <authorList>
            <person name="Zhou Z."/>
            <person name="Liu Y."/>
            <person name="Xu W."/>
            <person name="Pan J."/>
            <person name="Luo Z.H."/>
            <person name="Li M."/>
        </authorList>
    </citation>
    <scope>NUCLEOTIDE SEQUENCE [LARGE SCALE GENOMIC DNA]</scope>
    <source>
        <strain evidence="7">SpSt-855</strain>
    </source>
</reference>
<evidence type="ECO:0000256" key="5">
    <source>
        <dbReference type="ARBA" id="ARBA00023014"/>
    </source>
</evidence>
<evidence type="ECO:0000256" key="1">
    <source>
        <dbReference type="ARBA" id="ARBA00001966"/>
    </source>
</evidence>
<organism evidence="7">
    <name type="scientific">Acidobacterium capsulatum</name>
    <dbReference type="NCBI Taxonomy" id="33075"/>
    <lineage>
        <taxon>Bacteria</taxon>
        <taxon>Pseudomonadati</taxon>
        <taxon>Acidobacteriota</taxon>
        <taxon>Terriglobia</taxon>
        <taxon>Terriglobales</taxon>
        <taxon>Acidobacteriaceae</taxon>
        <taxon>Acidobacterium</taxon>
    </lineage>
</organism>
<feature type="domain" description="Radical SAM core" evidence="6">
    <location>
        <begin position="30"/>
        <end position="248"/>
    </location>
</feature>
<keyword evidence="4" id="KW-0408">Iron</keyword>
<evidence type="ECO:0000256" key="3">
    <source>
        <dbReference type="ARBA" id="ARBA00022723"/>
    </source>
</evidence>
<comment type="cofactor">
    <cofactor evidence="1">
        <name>[4Fe-4S] cluster</name>
        <dbReference type="ChEBI" id="CHEBI:49883"/>
    </cofactor>
</comment>
<comment type="caution">
    <text evidence="7">The sequence shown here is derived from an EMBL/GenBank/DDBJ whole genome shotgun (WGS) entry which is preliminary data.</text>
</comment>
<dbReference type="EMBL" id="DTKL01000072">
    <property type="protein sequence ID" value="HGY95297.1"/>
    <property type="molecule type" value="Genomic_DNA"/>
</dbReference>
<evidence type="ECO:0000256" key="4">
    <source>
        <dbReference type="ARBA" id="ARBA00023004"/>
    </source>
</evidence>
<dbReference type="Pfam" id="PF04055">
    <property type="entry name" value="Radical_SAM"/>
    <property type="match status" value="1"/>
</dbReference>
<dbReference type="GO" id="GO:0051536">
    <property type="term" value="F:iron-sulfur cluster binding"/>
    <property type="evidence" value="ECO:0007669"/>
    <property type="project" value="UniProtKB-KW"/>
</dbReference>
<name>A0A7V5CU64_9BACT</name>
<evidence type="ECO:0000259" key="6">
    <source>
        <dbReference type="PROSITE" id="PS51918"/>
    </source>
</evidence>
<evidence type="ECO:0000313" key="7">
    <source>
        <dbReference type="EMBL" id="HGY95297.1"/>
    </source>
</evidence>
<keyword evidence="5" id="KW-0411">Iron-sulfur</keyword>
<evidence type="ECO:0000256" key="2">
    <source>
        <dbReference type="ARBA" id="ARBA00022691"/>
    </source>
</evidence>
<dbReference type="Gene3D" id="3.20.20.70">
    <property type="entry name" value="Aldolase class I"/>
    <property type="match status" value="1"/>
</dbReference>
<dbReference type="AlphaFoldDB" id="A0A7V5CU64"/>
<dbReference type="SFLD" id="SFLDG01067">
    <property type="entry name" value="SPASM/twitch_domain_containing"/>
    <property type="match status" value="1"/>
</dbReference>
<dbReference type="GO" id="GO:0003824">
    <property type="term" value="F:catalytic activity"/>
    <property type="evidence" value="ECO:0007669"/>
    <property type="project" value="InterPro"/>
</dbReference>
<dbReference type="GO" id="GO:0046872">
    <property type="term" value="F:metal ion binding"/>
    <property type="evidence" value="ECO:0007669"/>
    <property type="project" value="UniProtKB-KW"/>
</dbReference>
<dbReference type="PROSITE" id="PS51918">
    <property type="entry name" value="RADICAL_SAM"/>
    <property type="match status" value="1"/>
</dbReference>
<dbReference type="InterPro" id="IPR006638">
    <property type="entry name" value="Elp3/MiaA/NifB-like_rSAM"/>
</dbReference>
<dbReference type="PANTHER" id="PTHR11228">
    <property type="entry name" value="RADICAL SAM DOMAIN PROTEIN"/>
    <property type="match status" value="1"/>
</dbReference>
<gene>
    <name evidence="7" type="ORF">ENW50_11530</name>
</gene>
<dbReference type="SFLD" id="SFLDS00029">
    <property type="entry name" value="Radical_SAM"/>
    <property type="match status" value="1"/>
</dbReference>